<evidence type="ECO:0000256" key="1">
    <source>
        <dbReference type="SAM" id="Phobius"/>
    </source>
</evidence>
<gene>
    <name evidence="3" type="ORF">BpHYR1_002381</name>
</gene>
<feature type="domain" description="Fatty acyl-CoA reductase C-terminal" evidence="2">
    <location>
        <begin position="14"/>
        <end position="105"/>
    </location>
</feature>
<dbReference type="OrthoDB" id="429813at2759"/>
<dbReference type="Pfam" id="PF03015">
    <property type="entry name" value="Sterile"/>
    <property type="match status" value="1"/>
</dbReference>
<dbReference type="PANTHER" id="PTHR11011:SF45">
    <property type="entry name" value="FATTY ACYL-COA REDUCTASE CG8306-RELATED"/>
    <property type="match status" value="1"/>
</dbReference>
<comment type="caution">
    <text evidence="3">The sequence shown here is derived from an EMBL/GenBank/DDBJ whole genome shotgun (WGS) entry which is preliminary data.</text>
</comment>
<dbReference type="EMBL" id="REGN01006521">
    <property type="protein sequence ID" value="RNA09206.1"/>
    <property type="molecule type" value="Genomic_DNA"/>
</dbReference>
<dbReference type="CDD" id="cd09071">
    <property type="entry name" value="FAR_C"/>
    <property type="match status" value="1"/>
</dbReference>
<evidence type="ECO:0000313" key="4">
    <source>
        <dbReference type="Proteomes" id="UP000276133"/>
    </source>
</evidence>
<dbReference type="InterPro" id="IPR026055">
    <property type="entry name" value="FAR"/>
</dbReference>
<protein>
    <submittedName>
        <fullName evidence="3">Fatty acyl-reductase 2</fullName>
    </submittedName>
</protein>
<feature type="non-terminal residue" evidence="3">
    <location>
        <position position="1"/>
    </location>
</feature>
<dbReference type="AlphaFoldDB" id="A0A3M7QCQ9"/>
<dbReference type="PANTHER" id="PTHR11011">
    <property type="entry name" value="MALE STERILITY PROTEIN 2-RELATED"/>
    <property type="match status" value="1"/>
</dbReference>
<keyword evidence="1" id="KW-0812">Transmembrane</keyword>
<keyword evidence="1" id="KW-0472">Membrane</keyword>
<keyword evidence="4" id="KW-1185">Reference proteome</keyword>
<evidence type="ECO:0000313" key="3">
    <source>
        <dbReference type="EMBL" id="RNA09206.1"/>
    </source>
</evidence>
<evidence type="ECO:0000259" key="2">
    <source>
        <dbReference type="Pfam" id="PF03015"/>
    </source>
</evidence>
<organism evidence="3 4">
    <name type="scientific">Brachionus plicatilis</name>
    <name type="common">Marine rotifer</name>
    <name type="synonym">Brachionus muelleri</name>
    <dbReference type="NCBI Taxonomy" id="10195"/>
    <lineage>
        <taxon>Eukaryota</taxon>
        <taxon>Metazoa</taxon>
        <taxon>Spiralia</taxon>
        <taxon>Gnathifera</taxon>
        <taxon>Rotifera</taxon>
        <taxon>Eurotatoria</taxon>
        <taxon>Monogononta</taxon>
        <taxon>Pseudotrocha</taxon>
        <taxon>Ploima</taxon>
        <taxon>Brachionidae</taxon>
        <taxon>Brachionus</taxon>
    </lineage>
</organism>
<dbReference type="GO" id="GO:0005777">
    <property type="term" value="C:peroxisome"/>
    <property type="evidence" value="ECO:0007669"/>
    <property type="project" value="TreeGrafter"/>
</dbReference>
<accession>A0A3M7QCQ9</accession>
<proteinExistence type="predicted"/>
<reference evidence="3 4" key="1">
    <citation type="journal article" date="2018" name="Sci. Rep.">
        <title>Genomic signatures of local adaptation to the degree of environmental predictability in rotifers.</title>
        <authorList>
            <person name="Franch-Gras L."/>
            <person name="Hahn C."/>
            <person name="Garcia-Roger E.M."/>
            <person name="Carmona M.J."/>
            <person name="Serra M."/>
            <person name="Gomez A."/>
        </authorList>
    </citation>
    <scope>NUCLEOTIDE SEQUENCE [LARGE SCALE GENOMIC DNA]</scope>
    <source>
        <strain evidence="3">HYR1</strain>
    </source>
</reference>
<sequence>LTLVVRNIACFLEQLVPAYFADCVLRIVNRRPIFVKIQKKLQKALHVLETFTRMHLEFSTDNYLMLLNEMSSNDSQDFKFDTRNLEWEKYTENYFLGIKKFLLKEDMSKLDNYRAKLKLMRNIIRSIFYLAMVAFFLSRFPAFKEYMKTFVRLVLLRRNLMSVKTQKFLSLNYKVLILV</sequence>
<dbReference type="InterPro" id="IPR033640">
    <property type="entry name" value="FAR_C"/>
</dbReference>
<feature type="transmembrane region" description="Helical" evidence="1">
    <location>
        <begin position="123"/>
        <end position="142"/>
    </location>
</feature>
<dbReference type="STRING" id="10195.A0A3M7QCQ9"/>
<keyword evidence="1" id="KW-1133">Transmembrane helix</keyword>
<dbReference type="GO" id="GO:0035336">
    <property type="term" value="P:long-chain fatty-acyl-CoA metabolic process"/>
    <property type="evidence" value="ECO:0007669"/>
    <property type="project" value="TreeGrafter"/>
</dbReference>
<name>A0A3M7QCQ9_BRAPC</name>
<dbReference type="Proteomes" id="UP000276133">
    <property type="component" value="Unassembled WGS sequence"/>
</dbReference>
<dbReference type="GO" id="GO:0080019">
    <property type="term" value="F:alcohol-forming very long-chain fatty acyl-CoA reductase activity"/>
    <property type="evidence" value="ECO:0007669"/>
    <property type="project" value="InterPro"/>
</dbReference>